<organism evidence="1 2">
    <name type="scientific">Sarcophilus harrisii</name>
    <name type="common">Tasmanian devil</name>
    <name type="synonym">Sarcophilus laniarius</name>
    <dbReference type="NCBI Taxonomy" id="9305"/>
    <lineage>
        <taxon>Eukaryota</taxon>
        <taxon>Metazoa</taxon>
        <taxon>Chordata</taxon>
        <taxon>Craniata</taxon>
        <taxon>Vertebrata</taxon>
        <taxon>Euteleostomi</taxon>
        <taxon>Mammalia</taxon>
        <taxon>Metatheria</taxon>
        <taxon>Dasyuromorphia</taxon>
        <taxon>Dasyuridae</taxon>
        <taxon>Sarcophilus</taxon>
    </lineage>
</organism>
<dbReference type="CTD" id="128344"/>
<accession>G3WHK6</accession>
<dbReference type="KEGG" id="shr:100935146"/>
<keyword evidence="2" id="KW-1185">Reference proteome</keyword>
<dbReference type="Proteomes" id="UP000007648">
    <property type="component" value="Unassembled WGS sequence"/>
</dbReference>
<reference evidence="1" key="2">
    <citation type="submission" date="2025-08" db="UniProtKB">
        <authorList>
            <consortium name="Ensembl"/>
        </authorList>
    </citation>
    <scope>IDENTIFICATION</scope>
</reference>
<reference evidence="1" key="3">
    <citation type="submission" date="2025-09" db="UniProtKB">
        <authorList>
            <consortium name="Ensembl"/>
        </authorList>
    </citation>
    <scope>IDENTIFICATION</scope>
</reference>
<dbReference type="PANTHER" id="PTHR31508">
    <property type="entry name" value="PROTEIN PITCHFORK"/>
    <property type="match status" value="1"/>
</dbReference>
<name>G3WHK6_SARHA</name>
<gene>
    <name evidence="1" type="primary">CIMAP3</name>
</gene>
<dbReference type="Ensembl" id="ENSSHAT00000015036.2">
    <property type="protein sequence ID" value="ENSSHAP00000014911.1"/>
    <property type="gene ID" value="ENSSHAG00000012723.2"/>
</dbReference>
<dbReference type="GO" id="GO:0019894">
    <property type="term" value="F:kinesin binding"/>
    <property type="evidence" value="ECO:0007669"/>
    <property type="project" value="Ensembl"/>
</dbReference>
<protein>
    <submittedName>
        <fullName evidence="1">Ciliary microtubule associated protein 3</fullName>
    </submittedName>
</protein>
<reference evidence="1 2" key="1">
    <citation type="journal article" date="2011" name="Proc. Natl. Acad. Sci. U.S.A.">
        <title>Genetic diversity and population structure of the endangered marsupial Sarcophilus harrisii (Tasmanian devil).</title>
        <authorList>
            <person name="Miller W."/>
            <person name="Hayes V.M."/>
            <person name="Ratan A."/>
            <person name="Petersen D.C."/>
            <person name="Wittekindt N.E."/>
            <person name="Miller J."/>
            <person name="Walenz B."/>
            <person name="Knight J."/>
            <person name="Qi J."/>
            <person name="Zhao F."/>
            <person name="Wang Q."/>
            <person name="Bedoya-Reina O.C."/>
            <person name="Katiyar N."/>
            <person name="Tomsho L.P."/>
            <person name="Kasson L.M."/>
            <person name="Hardie R.A."/>
            <person name="Woodbridge P."/>
            <person name="Tindall E.A."/>
            <person name="Bertelsen M.F."/>
            <person name="Dixon D."/>
            <person name="Pyecroft S."/>
            <person name="Helgen K.M."/>
            <person name="Lesk A.M."/>
            <person name="Pringle T.H."/>
            <person name="Patterson N."/>
            <person name="Zhang Y."/>
            <person name="Kreiss A."/>
            <person name="Woods G.M."/>
            <person name="Jones M.E."/>
            <person name="Schuster S.C."/>
        </authorList>
    </citation>
    <scope>NUCLEOTIDE SEQUENCE [LARGE SCALE GENOMIC DNA]</scope>
</reference>
<dbReference type="GeneTree" id="ENSGT00390000001017"/>
<dbReference type="STRING" id="9305.ENSSHAP00000014911"/>
<sequence>MNWEWELSEAQMKYCFGSCQPRKIFPHHHPPNRVGIKNVPIRGAPHRGPGCYLHEEKNNLAYNLAKTPTSNKGYIIGSRTSRRFKSDSKELMATPGSYDVQTVRSRCSLPPYAPFNSISTRFDQRPTESSYFPGPGTYNPQYHFSRKIVWPMKFGSPDWDQVPVLKKRTLKTELITDKEFRIHRNRVAYLSLYYS</sequence>
<dbReference type="GO" id="GO:0019901">
    <property type="term" value="F:protein kinase binding"/>
    <property type="evidence" value="ECO:0007669"/>
    <property type="project" value="Ensembl"/>
</dbReference>
<proteinExistence type="predicted"/>
<dbReference type="GO" id="GO:0043015">
    <property type="term" value="F:gamma-tubulin binding"/>
    <property type="evidence" value="ECO:0007669"/>
    <property type="project" value="Ensembl"/>
</dbReference>
<dbReference type="FunCoup" id="G3WHK6">
    <property type="interactions" value="49"/>
</dbReference>
<dbReference type="PANTHER" id="PTHR31508:SF2">
    <property type="entry name" value="PROTEIN PITCHFORK"/>
    <property type="match status" value="1"/>
</dbReference>
<dbReference type="InterPro" id="IPR033602">
    <property type="entry name" value="CIMAP3"/>
</dbReference>
<dbReference type="GO" id="GO:0031267">
    <property type="term" value="F:small GTPase binding"/>
    <property type="evidence" value="ECO:0007669"/>
    <property type="project" value="Ensembl"/>
</dbReference>
<dbReference type="GO" id="GO:0031344">
    <property type="term" value="P:regulation of cell projection organization"/>
    <property type="evidence" value="ECO:0007669"/>
    <property type="project" value="TreeGrafter"/>
</dbReference>
<dbReference type="OrthoDB" id="8189408at2759"/>
<dbReference type="Pfam" id="PF07004">
    <property type="entry name" value="SHIPPO-rpt"/>
    <property type="match status" value="2"/>
</dbReference>
<evidence type="ECO:0000313" key="1">
    <source>
        <dbReference type="Ensembl" id="ENSSHAP00000014911.1"/>
    </source>
</evidence>
<dbReference type="InterPro" id="IPR010736">
    <property type="entry name" value="SHIPPO-rpt"/>
</dbReference>
<dbReference type="InParanoid" id="G3WHK6"/>
<evidence type="ECO:0000313" key="2">
    <source>
        <dbReference type="Proteomes" id="UP000007648"/>
    </source>
</evidence>
<dbReference type="HOGENOM" id="CLU_098763_0_0_1"/>
<dbReference type="GeneID" id="100935146"/>
<dbReference type="OMA" id="HRHVTWP"/>
<dbReference type="eggNOG" id="ENOG502RZWF">
    <property type="taxonomic scope" value="Eukaryota"/>
</dbReference>
<dbReference type="GO" id="GO:0048487">
    <property type="term" value="F:beta-tubulin binding"/>
    <property type="evidence" value="ECO:0007669"/>
    <property type="project" value="Ensembl"/>
</dbReference>
<dbReference type="AlphaFoldDB" id="G3WHK6"/>